<name>A0A328HDT0_ARTGO</name>
<organism evidence="1 2">
    <name type="scientific">Arthrobacter globiformis</name>
    <dbReference type="NCBI Taxonomy" id="1665"/>
    <lineage>
        <taxon>Bacteria</taxon>
        <taxon>Bacillati</taxon>
        <taxon>Actinomycetota</taxon>
        <taxon>Actinomycetes</taxon>
        <taxon>Micrococcales</taxon>
        <taxon>Micrococcaceae</taxon>
        <taxon>Arthrobacter</taxon>
    </lineage>
</organism>
<dbReference type="InterPro" id="IPR012337">
    <property type="entry name" value="RNaseH-like_sf"/>
</dbReference>
<dbReference type="GO" id="GO:0003676">
    <property type="term" value="F:nucleic acid binding"/>
    <property type="evidence" value="ECO:0007669"/>
    <property type="project" value="InterPro"/>
</dbReference>
<comment type="caution">
    <text evidence="1">The sequence shown here is derived from an EMBL/GenBank/DDBJ whole genome shotgun (WGS) entry which is preliminary data.</text>
</comment>
<dbReference type="AlphaFoldDB" id="A0A328HDT0"/>
<dbReference type="SUPFAM" id="SSF53098">
    <property type="entry name" value="Ribonuclease H-like"/>
    <property type="match status" value="1"/>
</dbReference>
<dbReference type="RefSeq" id="WP_111904420.1">
    <property type="nucleotide sequence ID" value="NZ_QLNP01000086.1"/>
</dbReference>
<dbReference type="OrthoDB" id="52928at2"/>
<dbReference type="Gene3D" id="3.30.420.10">
    <property type="entry name" value="Ribonuclease H-like superfamily/Ribonuclease H"/>
    <property type="match status" value="1"/>
</dbReference>
<reference evidence="1 2" key="1">
    <citation type="submission" date="2018-04" db="EMBL/GenBank/DDBJ databases">
        <title>Bacteria isolated from cave deposits of Manipur.</title>
        <authorList>
            <person name="Sahoo D."/>
            <person name="Sarangthem I."/>
            <person name="Nandeibam J."/>
        </authorList>
    </citation>
    <scope>NUCLEOTIDE SEQUENCE [LARGE SCALE GENOMIC DNA]</scope>
    <source>
        <strain evidence="2">mrc11</strain>
    </source>
</reference>
<evidence type="ECO:0000313" key="1">
    <source>
        <dbReference type="EMBL" id="RAM36776.1"/>
    </source>
</evidence>
<dbReference type="EMBL" id="QLNP01000086">
    <property type="protein sequence ID" value="RAM36776.1"/>
    <property type="molecule type" value="Genomic_DNA"/>
</dbReference>
<dbReference type="InterPro" id="IPR036397">
    <property type="entry name" value="RNaseH_sf"/>
</dbReference>
<gene>
    <name evidence="1" type="ORF">DBZ45_13585</name>
</gene>
<protein>
    <submittedName>
        <fullName evidence="1">Uncharacterized protein</fullName>
    </submittedName>
</protein>
<accession>A0A328HDT0</accession>
<proteinExistence type="predicted"/>
<sequence length="176" mass="20730">MSWLDRPPARRVIRHEHPNPRDLVHVDIKELGRISDGGWHRVTGWQWGNRNQTETHANRRPGYAYLHNAIDDYFRFACPEILADEEGDRGRVVKGKRRCQRHRDHGEPVLTDNGSCYSSYAFNDALGRKISHKRTRPYRPNLSRRFNRTMLDEWANARPYPSEKRGVAAFPAWLHH</sequence>
<evidence type="ECO:0000313" key="2">
    <source>
        <dbReference type="Proteomes" id="UP000249166"/>
    </source>
</evidence>
<dbReference type="Proteomes" id="UP000249166">
    <property type="component" value="Unassembled WGS sequence"/>
</dbReference>